<sequence>MIWYLCVRPHTTFAFLEGMAFLPTAQWRERVRRQTLALTEKNFLLFLRSPWATLFRALVLPIIFTALFCSGGKLSNISSTPNEGGVANSSQQIKSLKQALDGVPLKKLVLCRNGFNGTEVNSIIETAVQGLSLDRWVTIDNVDDLYYNCLQSRTGISNCFAAVIFTSVNATNVDYIIATDSATSLSSTDFAKHESLSNDRLLPLQWAIDSSIGSFSKTTPPSELPWSGYFEDQAPDASSQLDTASWFVVIYYFIAPAFLLALIGVVYHASLFVASERELGMAELLDAQTCTKTPRILSTIASFVAIYSPGWFICSILMTQLLFTRCSDALLLFLTLIAGTSLTVWALFLSSFFRKAQLAGLYASILTFTLAFGTVAFVFSDTPSHTTIAILSALFPPFTYASLIGDIARAEAHLASFSLQKSITTTSDSLGFTPQVTGYLYIIFLCAQIVVYTAACFAVDHYKWSVKRSYDEIDSSSDVAVRCTELSKTFEASRRWYWPWSTVGSSHLAVNSLNLELKTGSVNFLLGPNGGGKTTTLKCIAGIISPDKSSRLEINQNAMFFGVCPQHNVFWERLTVAEHVRIWRKIKTGETMVGSEDDVLAECDILKKSNQAVETLSGGQQRKLQLAIAFVGGSTMCFIDEASSGLDPLSRRNIWNIISNCHSRRTVLITTHFLDEADVLADNISIIYKGGLVCTGTPTSLKANYGLDLEIRQIATEDDEGYEEDENDEEDKMPTWNMKTSTEATKKILELEELSGGLYSVTFPTLEQVFLNVTNSSLIDGNGNGDVVLGDQISRQETELEELNPGSVDGVTLEVGKQTKLFHQILVILKKRYLLARNSWMSYGIALVIPIVIAVAVASSVAKFDSFDNCTHRMDVTMRNASKAEFMALRGAFNNYDVLGPLETPDFYSAEDLAYYAISSIAGPPAAFDDEAQNTIYVENMGHFFGSVSLEQEGVTGEQKALATRGNASSLTEMISIIKDHHGQPAFGVFADSADVTLVHRMYPEFSMAGMNIITNRLANSSAQTGTARKVKATYRKFRHVDFTPDPLSIPILVFITLGFICSTSVSILYPVFERINNVRALQYSNSVSSAALWTAYLIFDMHIGIITSVVTWAIIFSGGKSRIWYESTFILFAILLFCIATYLGLYLCSLFLRRAAFAVAVGVHIMLMVAYLVAYYIMDSNNPVNEFNIALDIQGVLGLTSPAANLLRTFFVANDNFGITCGETGWYDLHPIAFQLYGGVYINLILQIMFCSFVIRFIETGSSAWFFKLLPKRKMPATPAQLDFGIEGRESPNFAPTAEHDDDIPLKPLKGKSSATVLVLSKVTKFFKSLLAVQETSFNISTNETLALLGANGAGKTTTINMIRGLITPDHGTITIDGINVLASPQQARIHTGVCPQDDAIDELTVRQTLSFYASIKGLRDVRGNVNGVMRAFGIETFADRLITKLSGGTRRKVMVAIAILGNPRLLLLDEPSTGQDAGAKRVLWKILRSLSNDRAILITTHSMEETEALATKVAIVDKKMLASGTTSQLRSRFGGFYRVRAAYEVGSETELEAALRVMFGTQVRNLKCAFGEVEFELPYERKMIGRIMLSMETLMVDKKGVPGIERRINGEGVPGNGTRKVLRDYTILEPSMDDVFLNVCKEAEIGIL</sequence>
<reference evidence="12" key="1">
    <citation type="submission" date="2020-10" db="EMBL/GenBank/DDBJ databases">
        <authorList>
            <person name="Kusch S."/>
        </authorList>
    </citation>
    <scope>NUCLEOTIDE SEQUENCE</scope>
    <source>
        <strain evidence="12">SwB9</strain>
    </source>
</reference>
<dbReference type="PROSITE" id="PS50893">
    <property type="entry name" value="ABC_TRANSPORTER_2"/>
    <property type="match status" value="2"/>
</dbReference>
<keyword evidence="6" id="KW-0547">Nucleotide-binding</keyword>
<evidence type="ECO:0000256" key="2">
    <source>
        <dbReference type="ARBA" id="ARBA00008869"/>
    </source>
</evidence>
<protein>
    <submittedName>
        <fullName evidence="12">25fb554c-2490-46f6-9533-c0f31f47ed89</fullName>
    </submittedName>
</protein>
<dbReference type="EMBL" id="CAJHIA010000002">
    <property type="protein sequence ID" value="CAD6440485.1"/>
    <property type="molecule type" value="Genomic_DNA"/>
</dbReference>
<comment type="similarity">
    <text evidence="2">Belongs to the ABC transporter superfamily. ABCA family.</text>
</comment>
<feature type="domain" description="ABC transporter" evidence="11">
    <location>
        <begin position="481"/>
        <end position="714"/>
    </location>
</feature>
<dbReference type="GO" id="GO:0005524">
    <property type="term" value="F:ATP binding"/>
    <property type="evidence" value="ECO:0007669"/>
    <property type="project" value="UniProtKB-KW"/>
</dbReference>
<comment type="caution">
    <text evidence="12">The sequence shown here is derived from an EMBL/GenBank/DDBJ whole genome shotgun (WGS) entry which is preliminary data.</text>
</comment>
<keyword evidence="4 10" id="KW-0812">Transmembrane</keyword>
<dbReference type="GO" id="GO:0016020">
    <property type="term" value="C:membrane"/>
    <property type="evidence" value="ECO:0007669"/>
    <property type="project" value="UniProtKB-SubCell"/>
</dbReference>
<gene>
    <name evidence="12" type="ORF">SCLTRI_LOCUS937</name>
</gene>
<dbReference type="InterPro" id="IPR003439">
    <property type="entry name" value="ABC_transporter-like_ATP-bd"/>
</dbReference>
<evidence type="ECO:0000256" key="10">
    <source>
        <dbReference type="SAM" id="Phobius"/>
    </source>
</evidence>
<dbReference type="CDD" id="cd03263">
    <property type="entry name" value="ABC_subfamily_A"/>
    <property type="match status" value="2"/>
</dbReference>
<dbReference type="Pfam" id="PF12698">
    <property type="entry name" value="ABC2_membrane_3"/>
    <property type="match status" value="2"/>
</dbReference>
<dbReference type="InterPro" id="IPR026082">
    <property type="entry name" value="ABCA"/>
</dbReference>
<feature type="transmembrane region" description="Helical" evidence="10">
    <location>
        <begin position="1048"/>
        <end position="1073"/>
    </location>
</feature>
<keyword evidence="3" id="KW-0813">Transport</keyword>
<keyword evidence="13" id="KW-1185">Reference proteome</keyword>
<feature type="transmembrane region" description="Helical" evidence="10">
    <location>
        <begin position="840"/>
        <end position="862"/>
    </location>
</feature>
<feature type="transmembrane region" description="Helical" evidence="10">
    <location>
        <begin position="296"/>
        <end position="323"/>
    </location>
</feature>
<name>A0A8H2ZNP1_9HELO</name>
<feature type="transmembrane region" description="Helical" evidence="10">
    <location>
        <begin position="1237"/>
        <end position="1259"/>
    </location>
</feature>
<evidence type="ECO:0000256" key="3">
    <source>
        <dbReference type="ARBA" id="ARBA00022448"/>
    </source>
</evidence>
<proteinExistence type="inferred from homology"/>
<accession>A0A8H2ZNP1</accession>
<dbReference type="SMART" id="SM00382">
    <property type="entry name" value="AAA"/>
    <property type="match status" value="2"/>
</dbReference>
<dbReference type="InterPro" id="IPR003593">
    <property type="entry name" value="AAA+_ATPase"/>
</dbReference>
<dbReference type="SUPFAM" id="SSF52540">
    <property type="entry name" value="P-loop containing nucleoside triphosphate hydrolases"/>
    <property type="match status" value="2"/>
</dbReference>
<feature type="transmembrane region" description="Helical" evidence="10">
    <location>
        <begin position="329"/>
        <end position="349"/>
    </location>
</feature>
<keyword evidence="8 10" id="KW-1133">Transmembrane helix</keyword>
<evidence type="ECO:0000256" key="1">
    <source>
        <dbReference type="ARBA" id="ARBA00004141"/>
    </source>
</evidence>
<dbReference type="Gene3D" id="3.40.50.300">
    <property type="entry name" value="P-loop containing nucleotide triphosphate hydrolases"/>
    <property type="match status" value="2"/>
</dbReference>
<dbReference type="PANTHER" id="PTHR19229">
    <property type="entry name" value="ATP-BINDING CASSETTE TRANSPORTER SUBFAMILY A ABCA"/>
    <property type="match status" value="1"/>
</dbReference>
<feature type="domain" description="ABC transporter" evidence="11">
    <location>
        <begin position="1319"/>
        <end position="1544"/>
    </location>
</feature>
<keyword evidence="7" id="KW-0067">ATP-binding</keyword>
<dbReference type="GO" id="GO:0005319">
    <property type="term" value="F:lipid transporter activity"/>
    <property type="evidence" value="ECO:0007669"/>
    <property type="project" value="TreeGrafter"/>
</dbReference>
<comment type="subcellular location">
    <subcellularLocation>
        <location evidence="1">Membrane</location>
        <topology evidence="1">Multi-pass membrane protein</topology>
    </subcellularLocation>
</comment>
<evidence type="ECO:0000256" key="8">
    <source>
        <dbReference type="ARBA" id="ARBA00022989"/>
    </source>
</evidence>
<dbReference type="GO" id="GO:0016887">
    <property type="term" value="F:ATP hydrolysis activity"/>
    <property type="evidence" value="ECO:0007669"/>
    <property type="project" value="InterPro"/>
</dbReference>
<dbReference type="InterPro" id="IPR013525">
    <property type="entry name" value="ABC2_TM"/>
</dbReference>
<feature type="transmembrane region" description="Helical" evidence="10">
    <location>
        <begin position="1156"/>
        <end position="1179"/>
    </location>
</feature>
<keyword evidence="5" id="KW-0677">Repeat</keyword>
<organism evidence="12 13">
    <name type="scientific">Sclerotinia trifoliorum</name>
    <dbReference type="NCBI Taxonomy" id="28548"/>
    <lineage>
        <taxon>Eukaryota</taxon>
        <taxon>Fungi</taxon>
        <taxon>Dikarya</taxon>
        <taxon>Ascomycota</taxon>
        <taxon>Pezizomycotina</taxon>
        <taxon>Leotiomycetes</taxon>
        <taxon>Helotiales</taxon>
        <taxon>Sclerotiniaceae</taxon>
        <taxon>Sclerotinia</taxon>
    </lineage>
</organism>
<feature type="transmembrane region" description="Helical" evidence="10">
    <location>
        <begin position="249"/>
        <end position="275"/>
    </location>
</feature>
<feature type="transmembrane region" description="Helical" evidence="10">
    <location>
        <begin position="361"/>
        <end position="379"/>
    </location>
</feature>
<dbReference type="PROSITE" id="PS00211">
    <property type="entry name" value="ABC_TRANSPORTER_1"/>
    <property type="match status" value="1"/>
</dbReference>
<evidence type="ECO:0000259" key="11">
    <source>
        <dbReference type="PROSITE" id="PS50893"/>
    </source>
</evidence>
<evidence type="ECO:0000313" key="12">
    <source>
        <dbReference type="EMBL" id="CAD6440485.1"/>
    </source>
</evidence>
<evidence type="ECO:0000313" key="13">
    <source>
        <dbReference type="Proteomes" id="UP000624404"/>
    </source>
</evidence>
<evidence type="ECO:0000256" key="9">
    <source>
        <dbReference type="ARBA" id="ARBA00023136"/>
    </source>
</evidence>
<dbReference type="GO" id="GO:0140359">
    <property type="term" value="F:ABC-type transporter activity"/>
    <property type="evidence" value="ECO:0007669"/>
    <property type="project" value="InterPro"/>
</dbReference>
<evidence type="ECO:0000256" key="6">
    <source>
        <dbReference type="ARBA" id="ARBA00022741"/>
    </source>
</evidence>
<feature type="transmembrane region" description="Helical" evidence="10">
    <location>
        <begin position="1128"/>
        <end position="1149"/>
    </location>
</feature>
<dbReference type="PANTHER" id="PTHR19229:SF36">
    <property type="entry name" value="ATP-BINDING CASSETTE SUB-FAMILY A MEMBER 2"/>
    <property type="match status" value="1"/>
</dbReference>
<dbReference type="Proteomes" id="UP000624404">
    <property type="component" value="Unassembled WGS sequence"/>
</dbReference>
<evidence type="ECO:0000256" key="4">
    <source>
        <dbReference type="ARBA" id="ARBA00022692"/>
    </source>
</evidence>
<keyword evidence="9 10" id="KW-0472">Membrane</keyword>
<evidence type="ECO:0000256" key="7">
    <source>
        <dbReference type="ARBA" id="ARBA00022840"/>
    </source>
</evidence>
<dbReference type="InterPro" id="IPR017871">
    <property type="entry name" value="ABC_transporter-like_CS"/>
</dbReference>
<feature type="transmembrane region" description="Helical" evidence="10">
    <location>
        <begin position="1094"/>
        <end position="1116"/>
    </location>
</feature>
<dbReference type="OrthoDB" id="8061355at2759"/>
<dbReference type="Pfam" id="PF00005">
    <property type="entry name" value="ABC_tran"/>
    <property type="match status" value="2"/>
</dbReference>
<dbReference type="InterPro" id="IPR027417">
    <property type="entry name" value="P-loop_NTPase"/>
</dbReference>
<feature type="transmembrane region" description="Helical" evidence="10">
    <location>
        <begin position="439"/>
        <end position="459"/>
    </location>
</feature>
<evidence type="ECO:0000256" key="5">
    <source>
        <dbReference type="ARBA" id="ARBA00022737"/>
    </source>
</evidence>